<dbReference type="Gene3D" id="3.90.1720.10">
    <property type="entry name" value="endopeptidase domain like (from Nostoc punctiforme)"/>
    <property type="match status" value="1"/>
</dbReference>
<evidence type="ECO:0000256" key="5">
    <source>
        <dbReference type="SAM" id="SignalP"/>
    </source>
</evidence>
<keyword evidence="3" id="KW-0378">Hydrolase</keyword>
<evidence type="ECO:0000259" key="8">
    <source>
        <dbReference type="Pfam" id="PF12913"/>
    </source>
</evidence>
<dbReference type="EMBL" id="NXGJ01000011">
    <property type="protein sequence ID" value="PRM87290.1"/>
    <property type="molecule type" value="Genomic_DNA"/>
</dbReference>
<proteinExistence type="inferred from homology"/>
<evidence type="ECO:0000259" key="7">
    <source>
        <dbReference type="Pfam" id="PF12912"/>
    </source>
</evidence>
<dbReference type="Pfam" id="PF12913">
    <property type="entry name" value="SH3_6"/>
    <property type="match status" value="1"/>
</dbReference>
<evidence type="ECO:0000313" key="9">
    <source>
        <dbReference type="EMBL" id="PRM87290.1"/>
    </source>
</evidence>
<organism evidence="9 10">
    <name type="scientific">Aliarcobacter cryaerophilus</name>
    <dbReference type="NCBI Taxonomy" id="28198"/>
    <lineage>
        <taxon>Bacteria</taxon>
        <taxon>Pseudomonadati</taxon>
        <taxon>Campylobacterota</taxon>
        <taxon>Epsilonproteobacteria</taxon>
        <taxon>Campylobacterales</taxon>
        <taxon>Arcobacteraceae</taxon>
        <taxon>Aliarcobacter</taxon>
    </lineage>
</organism>
<dbReference type="InterPro" id="IPR027017">
    <property type="entry name" value="P60_peptidase_YkfC"/>
</dbReference>
<dbReference type="PIRSF" id="PIRSF019015">
    <property type="entry name" value="P60_peptidase_YkfC"/>
    <property type="match status" value="1"/>
</dbReference>
<dbReference type="InterPro" id="IPR000064">
    <property type="entry name" value="NLP_P60_dom"/>
</dbReference>
<protein>
    <recommendedName>
        <fullName evidence="11">SH3 domain-containing protein</fullName>
    </recommendedName>
</protein>
<dbReference type="AlphaFoldDB" id="A0A2S9SL34"/>
<name>A0A2S9SL34_9BACT</name>
<evidence type="ECO:0008006" key="11">
    <source>
        <dbReference type="Google" id="ProtNLM"/>
    </source>
</evidence>
<keyword evidence="2" id="KW-0645">Protease</keyword>
<sequence>MLKTFKYFTTILAISFLLTACSQKVVVEKPTILEVKQDTIVELSKQANDKSFNQEEQTDEYFSKYFRPWKQSKLSYSEIEAKWGFSYKNKKVYLENHNQATKEWFDKKIENANFENYNKDIKKAITLKNTNVRVLPTNSPMFYNPSLPGEGFPFDYNQNSLLKINTPLIVSHFSKDRAWAFVESHFVGGWVEINSIAFVDDDFIKDFTTNDYFIATKEKFAIYDPIFREYVKVGTIFPKKDNNFIVAKEDDNLNAKISYIQIEEEFVEPMPLAYTYENRARVLKEFMNEPYGWAGLLNNRDCSSFTQDYFSVFGKYLHRNSKAQTTNGKYFDISQLTLDEKKEFIRKNGVPFSTLVYLKGHIMLYIGLENNEPLVVHNVWSVKLKDKEDKEFRYIIGKTAITTLEPAKEQEGFTQDSNILKKVLGITIL</sequence>
<dbReference type="Pfam" id="PF00877">
    <property type="entry name" value="NLPC_P60"/>
    <property type="match status" value="1"/>
</dbReference>
<dbReference type="SUPFAM" id="SSF54001">
    <property type="entry name" value="Cysteine proteinases"/>
    <property type="match status" value="1"/>
</dbReference>
<dbReference type="Pfam" id="PF12912">
    <property type="entry name" value="N_NLPC_P60"/>
    <property type="match status" value="1"/>
</dbReference>
<accession>A0A2S9SL34</accession>
<dbReference type="PROSITE" id="PS51257">
    <property type="entry name" value="PROKAR_LIPOPROTEIN"/>
    <property type="match status" value="1"/>
</dbReference>
<feature type="signal peptide" evidence="5">
    <location>
        <begin position="1"/>
        <end position="20"/>
    </location>
</feature>
<comment type="similarity">
    <text evidence="1">Belongs to the peptidase C40 family.</text>
</comment>
<keyword evidence="4" id="KW-0788">Thiol protease</keyword>
<feature type="domain" description="NLPC/P60 N-terminal" evidence="7">
    <location>
        <begin position="11"/>
        <end position="117"/>
    </location>
</feature>
<reference evidence="9 10" key="1">
    <citation type="submission" date="2017-09" db="EMBL/GenBank/DDBJ databases">
        <title>Reassesment of A. cryaerophilus.</title>
        <authorList>
            <person name="Perez-Cataluna A."/>
            <person name="Collado L."/>
            <person name="Salgado O."/>
            <person name="Lefinanco V."/>
            <person name="Figueras M.J."/>
        </authorList>
    </citation>
    <scope>NUCLEOTIDE SEQUENCE [LARGE SCALE GENOMIC DNA]</scope>
    <source>
        <strain evidence="9 10">LMG 9861</strain>
    </source>
</reference>
<gene>
    <name evidence="9" type="ORF">CJ669_08480</name>
</gene>
<evidence type="ECO:0000256" key="3">
    <source>
        <dbReference type="ARBA" id="ARBA00022801"/>
    </source>
</evidence>
<keyword evidence="5" id="KW-0732">Signal</keyword>
<evidence type="ECO:0000259" key="6">
    <source>
        <dbReference type="Pfam" id="PF00877"/>
    </source>
</evidence>
<evidence type="ECO:0000313" key="10">
    <source>
        <dbReference type="Proteomes" id="UP000239065"/>
    </source>
</evidence>
<dbReference type="InterPro" id="IPR039439">
    <property type="entry name" value="SH3b1_dom"/>
</dbReference>
<feature type="domain" description="SH3b1" evidence="8">
    <location>
        <begin position="140"/>
        <end position="192"/>
    </location>
</feature>
<feature type="domain" description="NlpC/P60" evidence="6">
    <location>
        <begin position="289"/>
        <end position="367"/>
    </location>
</feature>
<dbReference type="GO" id="GO:0006508">
    <property type="term" value="P:proteolysis"/>
    <property type="evidence" value="ECO:0007669"/>
    <property type="project" value="UniProtKB-KW"/>
</dbReference>
<evidence type="ECO:0000256" key="1">
    <source>
        <dbReference type="ARBA" id="ARBA00007074"/>
    </source>
</evidence>
<comment type="caution">
    <text evidence="9">The sequence shown here is derived from an EMBL/GenBank/DDBJ whole genome shotgun (WGS) entry which is preliminary data.</text>
</comment>
<feature type="chain" id="PRO_5015679590" description="SH3 domain-containing protein" evidence="5">
    <location>
        <begin position="21"/>
        <end position="429"/>
    </location>
</feature>
<dbReference type="GO" id="GO:0008234">
    <property type="term" value="F:cysteine-type peptidase activity"/>
    <property type="evidence" value="ECO:0007669"/>
    <property type="project" value="UniProtKB-KW"/>
</dbReference>
<dbReference type="Proteomes" id="UP000239065">
    <property type="component" value="Unassembled WGS sequence"/>
</dbReference>
<dbReference type="InterPro" id="IPR038765">
    <property type="entry name" value="Papain-like_cys_pep_sf"/>
</dbReference>
<dbReference type="InterPro" id="IPR025606">
    <property type="entry name" value="NLPC/P60_N_dom"/>
</dbReference>
<evidence type="ECO:0000256" key="4">
    <source>
        <dbReference type="ARBA" id="ARBA00022807"/>
    </source>
</evidence>
<dbReference type="RefSeq" id="WP_105909552.1">
    <property type="nucleotide sequence ID" value="NZ_NXGJ01000011.1"/>
</dbReference>
<evidence type="ECO:0000256" key="2">
    <source>
        <dbReference type="ARBA" id="ARBA00022670"/>
    </source>
</evidence>